<dbReference type="NCBIfam" id="TIGR01460">
    <property type="entry name" value="HAD-SF-IIA"/>
    <property type="match status" value="1"/>
</dbReference>
<dbReference type="PANTHER" id="PTHR19288">
    <property type="entry name" value="4-NITROPHENYLPHOSPHATASE-RELATED"/>
    <property type="match status" value="1"/>
</dbReference>
<dbReference type="InterPro" id="IPR023214">
    <property type="entry name" value="HAD_sf"/>
</dbReference>
<evidence type="ECO:0000313" key="1">
    <source>
        <dbReference type="EMBL" id="MFC0239420.1"/>
    </source>
</evidence>
<proteinExistence type="predicted"/>
<sequence length="263" mass="27242">MAGGDGTAIRGIISDLDGVLYRGDQPIAESIEAFKVWHARGVPYAFVTNNATKSAAQFAAKLERMGVPTTAAQVFNAVSATASLMQQRWQPGTRVFAIGEAPLFEAIEEAGYTLAGDDADVVVLGFDYALNYDKLRTAVRAALNGASVVVTNPDLLTPADDGFEPCVGVLGAAVTAAVPAVVPIVVGKPQPFMVEAALAHVGTGKSETIMIGDQVATDIVAGQRAGIRSFLVATGLPHTPVAGVTPDRIIANLRDLIDEVGAT</sequence>
<dbReference type="Gene3D" id="3.40.50.1000">
    <property type="entry name" value="HAD superfamily/HAD-like"/>
    <property type="match status" value="2"/>
</dbReference>
<protein>
    <submittedName>
        <fullName evidence="1">HAD-IIA family hydrolase</fullName>
    </submittedName>
</protein>
<dbReference type="InterPro" id="IPR036412">
    <property type="entry name" value="HAD-like_sf"/>
</dbReference>
<dbReference type="InterPro" id="IPR006357">
    <property type="entry name" value="HAD-SF_hydro_IIA"/>
</dbReference>
<organism evidence="1 2">
    <name type="scientific">Rhodopseudomonas telluris</name>
    <dbReference type="NCBI Taxonomy" id="644215"/>
    <lineage>
        <taxon>Bacteria</taxon>
        <taxon>Pseudomonadati</taxon>
        <taxon>Pseudomonadota</taxon>
        <taxon>Alphaproteobacteria</taxon>
        <taxon>Hyphomicrobiales</taxon>
        <taxon>Nitrobacteraceae</taxon>
        <taxon>Rhodopseudomonas</taxon>
    </lineage>
</organism>
<reference evidence="1 2" key="1">
    <citation type="submission" date="2024-09" db="EMBL/GenBank/DDBJ databases">
        <authorList>
            <person name="Sun Q."/>
            <person name="Mori K."/>
        </authorList>
    </citation>
    <scope>NUCLEOTIDE SEQUENCE [LARGE SCALE GENOMIC DNA]</scope>
    <source>
        <strain evidence="1 2">KCTC 23279</strain>
    </source>
</reference>
<dbReference type="Proteomes" id="UP001589775">
    <property type="component" value="Unassembled WGS sequence"/>
</dbReference>
<dbReference type="PANTHER" id="PTHR19288:SF46">
    <property type="entry name" value="HALOACID DEHALOGENASE-LIKE HYDROLASE DOMAIN-CONTAINING PROTEIN 2"/>
    <property type="match status" value="1"/>
</dbReference>
<dbReference type="GO" id="GO:0016787">
    <property type="term" value="F:hydrolase activity"/>
    <property type="evidence" value="ECO:0007669"/>
    <property type="project" value="UniProtKB-KW"/>
</dbReference>
<comment type="caution">
    <text evidence="1">The sequence shown here is derived from an EMBL/GenBank/DDBJ whole genome shotgun (WGS) entry which is preliminary data.</text>
</comment>
<keyword evidence="1" id="KW-0378">Hydrolase</keyword>
<accession>A0ABV6EMJ3</accession>
<gene>
    <name evidence="1" type="ORF">ACFFJ6_03030</name>
</gene>
<keyword evidence="2" id="KW-1185">Reference proteome</keyword>
<dbReference type="Pfam" id="PF13242">
    <property type="entry name" value="Hydrolase_like"/>
    <property type="match status" value="1"/>
</dbReference>
<dbReference type="Pfam" id="PF13344">
    <property type="entry name" value="Hydrolase_6"/>
    <property type="match status" value="1"/>
</dbReference>
<name>A0ABV6EMJ3_9BRAD</name>
<dbReference type="RefSeq" id="WP_378385716.1">
    <property type="nucleotide sequence ID" value="NZ_JBHLWM010000001.1"/>
</dbReference>
<evidence type="ECO:0000313" key="2">
    <source>
        <dbReference type="Proteomes" id="UP001589775"/>
    </source>
</evidence>
<dbReference type="SUPFAM" id="SSF56784">
    <property type="entry name" value="HAD-like"/>
    <property type="match status" value="1"/>
</dbReference>
<dbReference type="EMBL" id="JBHLWM010000001">
    <property type="protein sequence ID" value="MFC0239420.1"/>
    <property type="molecule type" value="Genomic_DNA"/>
</dbReference>